<dbReference type="GO" id="GO:0005886">
    <property type="term" value="C:plasma membrane"/>
    <property type="evidence" value="ECO:0007669"/>
    <property type="project" value="InterPro"/>
</dbReference>
<evidence type="ECO:0000256" key="3">
    <source>
        <dbReference type="ARBA" id="ARBA00022989"/>
    </source>
</evidence>
<evidence type="ECO:0000256" key="1">
    <source>
        <dbReference type="ARBA" id="ARBA00004167"/>
    </source>
</evidence>
<dbReference type="EMBL" id="JACHGJ010000001">
    <property type="protein sequence ID" value="MBB6478824.1"/>
    <property type="molecule type" value="Genomic_DNA"/>
</dbReference>
<evidence type="ECO:0000313" key="7">
    <source>
        <dbReference type="Proteomes" id="UP000587760"/>
    </source>
</evidence>
<keyword evidence="4" id="KW-0472">Membrane</keyword>
<dbReference type="RefSeq" id="WP_184743122.1">
    <property type="nucleotide sequence ID" value="NZ_JACHGJ010000001.1"/>
</dbReference>
<evidence type="ECO:0000313" key="6">
    <source>
        <dbReference type="EMBL" id="MBB6478824.1"/>
    </source>
</evidence>
<dbReference type="Pfam" id="PF04357">
    <property type="entry name" value="TamB"/>
    <property type="match status" value="1"/>
</dbReference>
<feature type="domain" description="Translocation and assembly module TamB C-terminal" evidence="5">
    <location>
        <begin position="1018"/>
        <end position="1376"/>
    </location>
</feature>
<dbReference type="InterPro" id="IPR007452">
    <property type="entry name" value="TamB_C"/>
</dbReference>
<name>A0A841R1G2_9SPIO</name>
<accession>A0A841R1G2</accession>
<sequence length="1414" mass="158071">MDEVREELISSLEEMIGYDLVYSSISPSIFSYINIKDLRVYGKGGPGDILAEIGSFKAFYSPFYFIKKNSELTPLQAVKSLTLTKARFHIDSQRDKNLLAILSKRGGVDFTLLPLTTRISGRSVDLSFTTPDIVLEGQNLFFSLTPDKGTYRTRINGDVNTRFISDNSFISMARASVKASGSVSEFFDSLNFTVTTVDFQSDVANLTDQTFQFILNTGQLELRKVQDYRPIDLVIKHDRIIGDWFFSFKSENFRPDSLISLKGKLAPYSQYSSSRITGNGSIIYNTLREDAVYSLDSNIRISQDVFNRPVSIKTDITGDLNQINVRNLDLQTTEGRALFNGNISTGSFFPTGRIRLVNVQTPLGFLVNSTFTVSHQEGFLTFRSDSIDTGGESIESVNLVLFPEGENITASLKASLKDEEDHEGTITVDTLVNLGEKPEISSFIALDSLPAGSLVYFIPQREELPSLPQGFSDSSVSTDFILHSDLENLTVLVSDFMFQSNAKPDNKLSFSASYNEKGFKINDLYFNWDQYELTGYVNSNREGDDFLVSTHFDLEDKPYRIDAHYSTGQIILEGDYGLFALLQKSGDRSYEFNLKSQSLPLPLYDQIVFADINASGAYENGDWNIFLEKSGISTDRFLSLIKPEFEITANLGNQGADIYEVIYRDNISSLKGLGRVSYIPGHQTSWLSLIDDTGKTGEQYDIYYSSDHGEIDSRISVVSSPLERFREQGLTGNVSLDLGFSGKLESPEYQAVINTERMNLDGVPIVVSTFVRGDKDQIRISDLELEYSGIMFNRGLLMLDLNEGKLIATGAINQNINRSKASTSLSVYVNLNQSLDIFTLSNLADIDMTGQLVTAPVKWDGLNTFPRLQVDMEKKGSLISGNIKNGEILSAAYDLESKNISVIIRDLFPFRFAANGMVNNREVDVEVSDLAFEPSFLNYFMPVDPFKKKRSVIFTSGIIDGDFRVHGPISDPDFDGRLRISNLVPESPFLAEIPDPVSTEVTLEGHSLTINPFSIGLNKGEIFVDSSFEFDEGLPTTYNLDVDIRGGEGARVAYAIPGFSWDGYFTGPVHIEGSRQGGFLEGTLTCNSLESSLKSDAVPNQPLSVPKNPSINGFTVDLTILTGRDVNFYFPNRQVPIIQATAEKGDDINIAYDSRSDELALVGRVDVRTGEINYFNKTFYLQEGYIDFNESQVKFNPKLNVRADVITRDELGEDVTISLLFDDYLLNEFNPEFLSFPRKTENEILALLGQSFIPSNDPDQVSVASVLVATGGMIGKNTIMQPFEEAIKNSLNLDFVSFNTNLIENAILDRFQDQNIYDNGNRRVNFARYLEDTSLFIGEYIGEFLFLEGSLVVDYDDSRSVSSTFGGLELNLNLNIQFITPFVLIDWTYDPNNNPDSDYFLPQNTISFTWQYSY</sequence>
<keyword evidence="7" id="KW-1185">Reference proteome</keyword>
<comment type="caution">
    <text evidence="6">The sequence shown here is derived from an EMBL/GenBank/DDBJ whole genome shotgun (WGS) entry which is preliminary data.</text>
</comment>
<dbReference type="GO" id="GO:0009306">
    <property type="term" value="P:protein secretion"/>
    <property type="evidence" value="ECO:0007669"/>
    <property type="project" value="InterPro"/>
</dbReference>
<keyword evidence="3" id="KW-1133">Transmembrane helix</keyword>
<proteinExistence type="predicted"/>
<evidence type="ECO:0000256" key="4">
    <source>
        <dbReference type="ARBA" id="ARBA00023136"/>
    </source>
</evidence>
<organism evidence="6 7">
    <name type="scientific">Spirochaeta isovalerica</name>
    <dbReference type="NCBI Taxonomy" id="150"/>
    <lineage>
        <taxon>Bacteria</taxon>
        <taxon>Pseudomonadati</taxon>
        <taxon>Spirochaetota</taxon>
        <taxon>Spirochaetia</taxon>
        <taxon>Spirochaetales</taxon>
        <taxon>Spirochaetaceae</taxon>
        <taxon>Spirochaeta</taxon>
    </lineage>
</organism>
<reference evidence="6 7" key="1">
    <citation type="submission" date="2020-08" db="EMBL/GenBank/DDBJ databases">
        <title>Genomic Encyclopedia of Type Strains, Phase IV (KMG-IV): sequencing the most valuable type-strain genomes for metagenomic binning, comparative biology and taxonomic classification.</title>
        <authorList>
            <person name="Goeker M."/>
        </authorList>
    </citation>
    <scope>NUCLEOTIDE SEQUENCE [LARGE SCALE GENOMIC DNA]</scope>
    <source>
        <strain evidence="6 7">DSM 2461</strain>
    </source>
</reference>
<evidence type="ECO:0000256" key="2">
    <source>
        <dbReference type="ARBA" id="ARBA00022692"/>
    </source>
</evidence>
<protein>
    <recommendedName>
        <fullName evidence="5">Translocation and assembly module TamB C-terminal domain-containing protein</fullName>
    </recommendedName>
</protein>
<gene>
    <name evidence="6" type="ORF">HNR50_000457</name>
</gene>
<dbReference type="Proteomes" id="UP000587760">
    <property type="component" value="Unassembled WGS sequence"/>
</dbReference>
<keyword evidence="2" id="KW-0812">Transmembrane</keyword>
<evidence type="ECO:0000259" key="5">
    <source>
        <dbReference type="Pfam" id="PF04357"/>
    </source>
</evidence>
<comment type="subcellular location">
    <subcellularLocation>
        <location evidence="1">Membrane</location>
        <topology evidence="1">Single-pass membrane protein</topology>
    </subcellularLocation>
</comment>